<dbReference type="Proteomes" id="UP001149140">
    <property type="component" value="Unassembled WGS sequence"/>
</dbReference>
<dbReference type="AlphaFoldDB" id="A0A9X3S284"/>
<comment type="caution">
    <text evidence="7">The sequence shown here is derived from an EMBL/GenBank/DDBJ whole genome shotgun (WGS) entry which is preliminary data.</text>
</comment>
<sequence>MNTRIALTTLLLGLALAACGSEDPPGAAKERPLVAVTTTQLGDIVREVAGTDAQIHQLLQPNSDPHEYEPRPADVQATAGAKLVVESGNLLDHWMGDVVKQAGGSPAVLTIAPDHTPFKLPGQAEEGEFDPHWWHDPRNVEAAVTAIRDELTRVAPGNAQVYKANADAYLSKLKALDAGIAECMNQVPAAERKLVTSHDAFNYFTKRYGITVVGAVIPSQSTQAQPSAGEVAKLAALVRREHVKAVFPESSINPALAKTLARETGAKADYVLYGDTLGPEGSDGDTYLKMEAANANAMVKGFTGEQRGCSISGL</sequence>
<dbReference type="PRINTS" id="PR00691">
    <property type="entry name" value="ADHESINB"/>
</dbReference>
<feature type="chain" id="PRO_5040827253" evidence="6">
    <location>
        <begin position="21"/>
        <end position="314"/>
    </location>
</feature>
<evidence type="ECO:0000313" key="8">
    <source>
        <dbReference type="Proteomes" id="UP001149140"/>
    </source>
</evidence>
<feature type="signal peptide" evidence="6">
    <location>
        <begin position="1"/>
        <end position="20"/>
    </location>
</feature>
<gene>
    <name evidence="7" type="ORF">OM076_23495</name>
</gene>
<dbReference type="RefSeq" id="WP_270042502.1">
    <property type="nucleotide sequence ID" value="NZ_JAPDOD010000023.1"/>
</dbReference>
<keyword evidence="4 6" id="KW-0732">Signal</keyword>
<protein>
    <submittedName>
        <fullName evidence="7">Metal ABC transporter substrate-binding protein</fullName>
    </submittedName>
</protein>
<organism evidence="7 8">
    <name type="scientific">Solirubrobacter ginsenosidimutans</name>
    <dbReference type="NCBI Taxonomy" id="490573"/>
    <lineage>
        <taxon>Bacteria</taxon>
        <taxon>Bacillati</taxon>
        <taxon>Actinomycetota</taxon>
        <taxon>Thermoleophilia</taxon>
        <taxon>Solirubrobacterales</taxon>
        <taxon>Solirubrobacteraceae</taxon>
        <taxon>Solirubrobacter</taxon>
    </lineage>
</organism>
<dbReference type="GO" id="GO:0030313">
    <property type="term" value="C:cell envelope"/>
    <property type="evidence" value="ECO:0007669"/>
    <property type="project" value="UniProtKB-SubCell"/>
</dbReference>
<dbReference type="InterPro" id="IPR006128">
    <property type="entry name" value="Lipoprotein_PsaA-like"/>
</dbReference>
<evidence type="ECO:0000256" key="4">
    <source>
        <dbReference type="ARBA" id="ARBA00022729"/>
    </source>
</evidence>
<reference evidence="7" key="1">
    <citation type="submission" date="2022-10" db="EMBL/GenBank/DDBJ databases">
        <title>The WGS of Solirubrobacter ginsenosidimutans DSM 21036.</title>
        <authorList>
            <person name="Jiang Z."/>
        </authorList>
    </citation>
    <scope>NUCLEOTIDE SEQUENCE</scope>
    <source>
        <strain evidence="7">DSM 21036</strain>
    </source>
</reference>
<accession>A0A9X3S284</accession>
<dbReference type="PANTHER" id="PTHR42953:SF1">
    <property type="entry name" value="METAL-BINDING PROTEIN HI_0362-RELATED"/>
    <property type="match status" value="1"/>
</dbReference>
<dbReference type="PROSITE" id="PS51257">
    <property type="entry name" value="PROKAR_LIPOPROTEIN"/>
    <property type="match status" value="1"/>
</dbReference>
<dbReference type="PRINTS" id="PR00690">
    <property type="entry name" value="ADHESNFAMILY"/>
</dbReference>
<dbReference type="InterPro" id="IPR006129">
    <property type="entry name" value="AdhesinB"/>
</dbReference>
<evidence type="ECO:0000313" key="7">
    <source>
        <dbReference type="EMBL" id="MDA0163259.1"/>
    </source>
</evidence>
<name>A0A9X3S284_9ACTN</name>
<dbReference type="InterPro" id="IPR006127">
    <property type="entry name" value="ZnuA-like"/>
</dbReference>
<evidence type="ECO:0000256" key="3">
    <source>
        <dbReference type="ARBA" id="ARBA00022723"/>
    </source>
</evidence>
<keyword evidence="3" id="KW-0479">Metal-binding</keyword>
<evidence type="ECO:0000256" key="1">
    <source>
        <dbReference type="ARBA" id="ARBA00004196"/>
    </source>
</evidence>
<dbReference type="GO" id="GO:0046872">
    <property type="term" value="F:metal ion binding"/>
    <property type="evidence" value="ECO:0007669"/>
    <property type="project" value="UniProtKB-KW"/>
</dbReference>
<dbReference type="GO" id="GO:0007155">
    <property type="term" value="P:cell adhesion"/>
    <property type="evidence" value="ECO:0007669"/>
    <property type="project" value="InterPro"/>
</dbReference>
<proteinExistence type="inferred from homology"/>
<keyword evidence="8" id="KW-1185">Reference proteome</keyword>
<comment type="similarity">
    <text evidence="5">Belongs to the bacterial solute-binding protein 9 family.</text>
</comment>
<evidence type="ECO:0000256" key="2">
    <source>
        <dbReference type="ARBA" id="ARBA00022448"/>
    </source>
</evidence>
<keyword evidence="2 5" id="KW-0813">Transport</keyword>
<dbReference type="Gene3D" id="3.40.50.1980">
    <property type="entry name" value="Nitrogenase molybdenum iron protein domain"/>
    <property type="match status" value="2"/>
</dbReference>
<comment type="subcellular location">
    <subcellularLocation>
        <location evidence="1">Cell envelope</location>
    </subcellularLocation>
</comment>
<evidence type="ECO:0000256" key="6">
    <source>
        <dbReference type="SAM" id="SignalP"/>
    </source>
</evidence>
<dbReference type="PANTHER" id="PTHR42953">
    <property type="entry name" value="HIGH-AFFINITY ZINC UPTAKE SYSTEM PROTEIN ZNUA-RELATED"/>
    <property type="match status" value="1"/>
</dbReference>
<dbReference type="EMBL" id="JAPDOD010000023">
    <property type="protein sequence ID" value="MDA0163259.1"/>
    <property type="molecule type" value="Genomic_DNA"/>
</dbReference>
<dbReference type="InterPro" id="IPR050492">
    <property type="entry name" value="Bact_metal-bind_prot9"/>
</dbReference>
<dbReference type="GO" id="GO:0030001">
    <property type="term" value="P:metal ion transport"/>
    <property type="evidence" value="ECO:0007669"/>
    <property type="project" value="InterPro"/>
</dbReference>
<dbReference type="SUPFAM" id="SSF53807">
    <property type="entry name" value="Helical backbone' metal receptor"/>
    <property type="match status" value="1"/>
</dbReference>
<evidence type="ECO:0000256" key="5">
    <source>
        <dbReference type="RuleBase" id="RU003512"/>
    </source>
</evidence>
<dbReference type="Pfam" id="PF01297">
    <property type="entry name" value="ZnuA"/>
    <property type="match status" value="1"/>
</dbReference>